<reference evidence="2 3" key="1">
    <citation type="submission" date="2020-05" db="EMBL/GenBank/DDBJ databases">
        <authorList>
            <person name="Whitworth D."/>
        </authorList>
    </citation>
    <scope>NUCLEOTIDE SEQUENCE [LARGE SCALE GENOMIC DNA]</scope>
    <source>
        <strain evidence="2 3">AB043B</strain>
    </source>
</reference>
<feature type="region of interest" description="Disordered" evidence="1">
    <location>
        <begin position="149"/>
        <end position="173"/>
    </location>
</feature>
<proteinExistence type="predicted"/>
<name>A0A7Y4KKX7_9BACT</name>
<dbReference type="OrthoDB" id="5482147at2"/>
<evidence type="ECO:0000256" key="1">
    <source>
        <dbReference type="SAM" id="MobiDB-lite"/>
    </source>
</evidence>
<gene>
    <name evidence="2" type="ORF">HMI49_16720</name>
</gene>
<dbReference type="Proteomes" id="UP000563426">
    <property type="component" value="Unassembled WGS sequence"/>
</dbReference>
<organism evidence="2 3">
    <name type="scientific">Corallococcus exercitus</name>
    <dbReference type="NCBI Taxonomy" id="2316736"/>
    <lineage>
        <taxon>Bacteria</taxon>
        <taxon>Pseudomonadati</taxon>
        <taxon>Myxococcota</taxon>
        <taxon>Myxococcia</taxon>
        <taxon>Myxococcales</taxon>
        <taxon>Cystobacterineae</taxon>
        <taxon>Myxococcaceae</taxon>
        <taxon>Corallococcus</taxon>
    </lineage>
</organism>
<feature type="compositionally biased region" description="Basic and acidic residues" evidence="1">
    <location>
        <begin position="149"/>
        <end position="161"/>
    </location>
</feature>
<evidence type="ECO:0000313" key="2">
    <source>
        <dbReference type="EMBL" id="NOK34844.1"/>
    </source>
</evidence>
<accession>A0A7Y4KKX7</accession>
<evidence type="ECO:0000313" key="3">
    <source>
        <dbReference type="Proteomes" id="UP000563426"/>
    </source>
</evidence>
<dbReference type="AlphaFoldDB" id="A0A7Y4KKX7"/>
<keyword evidence="3" id="KW-1185">Reference proteome</keyword>
<dbReference type="RefSeq" id="WP_147441752.1">
    <property type="nucleotide sequence ID" value="NZ_JABFJV010000085.1"/>
</dbReference>
<comment type="caution">
    <text evidence="2">The sequence shown here is derived from an EMBL/GenBank/DDBJ whole genome shotgun (WGS) entry which is preliminary data.</text>
</comment>
<feature type="compositionally biased region" description="Polar residues" evidence="1">
    <location>
        <begin position="164"/>
        <end position="173"/>
    </location>
</feature>
<dbReference type="EMBL" id="JABFJV010000085">
    <property type="protein sequence ID" value="NOK34844.1"/>
    <property type="molecule type" value="Genomic_DNA"/>
</dbReference>
<sequence>MPVQLKDSTRTVALDPDSLMDWLRTGSQEVPKHVSGQRLGDFLKRRDKTYESSQQAAFLADFSRFYRTCRSIEEAIENLKAYAVRVSELKLDKKLAYEVLKVKQGHDLSEDVLVFTLKTLEQMRANELQYAEESIASLCEQMDWHHEGPVDKGEVSKEFRKASKANTSSDKGSSNQLKEVAKLAYYEPIRNRLMNHGFIVSPRGTALGAVFPEKDWVDSTGVPFFDTTAKQTTDALMQKYELLGDTPSALTRLLMPKKKRMEGEDPLASAVGCICVSWTRHERNGRTLYIPVLGLSGVTEAKPNLGFFEKTCRHLGLPTSLTLEPYTKKFEFKAHEDVGPASKAVLEKNTEMNKFAKDSEEYLALKKEKALLDKRKKELMEVDGVRRVAEQTQFDIEKVLVTNYETMLQRTNVCAIQYRARELLRLRKPSRQALMSYVSFRESKDSKHLEAALLQPRTTQGVDLWICYWHSFNCAEPAALICASSYFGDGCDVEVCFPYEGLSDAGPFSNRPKETCPWCATVELGFRSVTKNTGGVDQSRESGTWLTELTLNTQSEPRKKLSLKSGFDAFDDNNVIMQSTGTTLGGSQPGGLVRNKDLDEEAYGDVVKTKIGRVRSMYYLLGLMDPKVVALDRPLFPWHTPARFKFKGLNKD</sequence>
<protein>
    <submittedName>
        <fullName evidence="2">Uncharacterized protein</fullName>
    </submittedName>
</protein>